<dbReference type="Proteomes" id="UP000652231">
    <property type="component" value="Unassembled WGS sequence"/>
</dbReference>
<dbReference type="PIRSF" id="PIRSF028451">
    <property type="entry name" value="UCP028451"/>
    <property type="match status" value="1"/>
</dbReference>
<name>A0A8J2V9S7_9FLAO</name>
<accession>A0A8J2V9S7</accession>
<proteinExistence type="predicted"/>
<reference evidence="1" key="1">
    <citation type="journal article" date="2014" name="Int. J. Syst. Evol. Microbiol.">
        <title>Complete genome sequence of Corynebacterium casei LMG S-19264T (=DSM 44701T), isolated from a smear-ripened cheese.</title>
        <authorList>
            <consortium name="US DOE Joint Genome Institute (JGI-PGF)"/>
            <person name="Walter F."/>
            <person name="Albersmeier A."/>
            <person name="Kalinowski J."/>
            <person name="Ruckert C."/>
        </authorList>
    </citation>
    <scope>NUCLEOTIDE SEQUENCE</scope>
    <source>
        <strain evidence="1">CGMCC 1.12924</strain>
    </source>
</reference>
<protein>
    <submittedName>
        <fullName evidence="1">TIGR02453 family protein</fullName>
    </submittedName>
</protein>
<dbReference type="RefSeq" id="WP_188441590.1">
    <property type="nucleotide sequence ID" value="NZ_BMGK01000006.1"/>
</dbReference>
<dbReference type="InterPro" id="IPR012808">
    <property type="entry name" value="CHP02453"/>
</dbReference>
<sequence length="225" mass="26639">MRISETLFPFLSELKENNNREWFAENKTRFQKEDKALKLFFNEITSAINNFDEIEKMKIFRIYRDVRFSKDKLPYKTNRSANWIRAGAHRRGSYYLQLEPGNSFIGCGFFQPNPADLLRIRKEFEMDDSEIRGILNQPDFKKVYEGFDTSDQVKTAPKGFDKDHKAIDLIKNKNFFVAHYYTDKEVMSSGFFEKVVHHFELVQPFFRYMSDVLTTDLNGESLLDS</sequence>
<dbReference type="PANTHER" id="PTHR36452">
    <property type="entry name" value="CHROMOSOME 12, WHOLE GENOME SHOTGUN SEQUENCE"/>
    <property type="match status" value="1"/>
</dbReference>
<dbReference type="Pfam" id="PF09365">
    <property type="entry name" value="DUF2461"/>
    <property type="match status" value="1"/>
</dbReference>
<comment type="caution">
    <text evidence="1">The sequence shown here is derived from an EMBL/GenBank/DDBJ whole genome shotgun (WGS) entry which is preliminary data.</text>
</comment>
<dbReference type="EMBL" id="BMGK01000006">
    <property type="protein sequence ID" value="GGD94175.1"/>
    <property type="molecule type" value="Genomic_DNA"/>
</dbReference>
<evidence type="ECO:0000313" key="2">
    <source>
        <dbReference type="Proteomes" id="UP000652231"/>
    </source>
</evidence>
<dbReference type="InterPro" id="IPR015996">
    <property type="entry name" value="UCP028451"/>
</dbReference>
<dbReference type="AlphaFoldDB" id="A0A8J2V9S7"/>
<evidence type="ECO:0000313" key="1">
    <source>
        <dbReference type="EMBL" id="GGD94175.1"/>
    </source>
</evidence>
<keyword evidence="2" id="KW-1185">Reference proteome</keyword>
<dbReference type="NCBIfam" id="TIGR02453">
    <property type="entry name" value="TIGR02453 family protein"/>
    <property type="match status" value="1"/>
</dbReference>
<dbReference type="PANTHER" id="PTHR36452:SF1">
    <property type="entry name" value="DUF2461 DOMAIN-CONTAINING PROTEIN"/>
    <property type="match status" value="1"/>
</dbReference>
<gene>
    <name evidence="1" type="ORF">GCM10011312_17390</name>
</gene>
<reference evidence="1" key="2">
    <citation type="submission" date="2020-09" db="EMBL/GenBank/DDBJ databases">
        <authorList>
            <person name="Sun Q."/>
            <person name="Zhou Y."/>
        </authorList>
    </citation>
    <scope>NUCLEOTIDE SEQUENCE</scope>
    <source>
        <strain evidence="1">CGMCC 1.12924</strain>
    </source>
</reference>
<organism evidence="1 2">
    <name type="scientific">Planktosalinus lacus</name>
    <dbReference type="NCBI Taxonomy" id="1526573"/>
    <lineage>
        <taxon>Bacteria</taxon>
        <taxon>Pseudomonadati</taxon>
        <taxon>Bacteroidota</taxon>
        <taxon>Flavobacteriia</taxon>
        <taxon>Flavobacteriales</taxon>
        <taxon>Flavobacteriaceae</taxon>
        <taxon>Planktosalinus</taxon>
    </lineage>
</organism>